<comment type="caution">
    <text evidence="1">The sequence shown here is derived from an EMBL/GenBank/DDBJ whole genome shotgun (WGS) entry which is preliminary data.</text>
</comment>
<gene>
    <name evidence="1" type="ORF">COLO4_13038</name>
</gene>
<sequence length="33" mass="3846">MAAANFIQFTKKTRSYMPQRQKCNITQPMPEAD</sequence>
<dbReference type="Proteomes" id="UP000187203">
    <property type="component" value="Unassembled WGS sequence"/>
</dbReference>
<protein>
    <submittedName>
        <fullName evidence="1">Uncharacterized protein</fullName>
    </submittedName>
</protein>
<keyword evidence="2" id="KW-1185">Reference proteome</keyword>
<dbReference type="AlphaFoldDB" id="A0A1R3JYI6"/>
<accession>A0A1R3JYI6</accession>
<name>A0A1R3JYI6_9ROSI</name>
<evidence type="ECO:0000313" key="1">
    <source>
        <dbReference type="EMBL" id="OMO99909.1"/>
    </source>
</evidence>
<proteinExistence type="predicted"/>
<organism evidence="1 2">
    <name type="scientific">Corchorus olitorius</name>
    <dbReference type="NCBI Taxonomy" id="93759"/>
    <lineage>
        <taxon>Eukaryota</taxon>
        <taxon>Viridiplantae</taxon>
        <taxon>Streptophyta</taxon>
        <taxon>Embryophyta</taxon>
        <taxon>Tracheophyta</taxon>
        <taxon>Spermatophyta</taxon>
        <taxon>Magnoliopsida</taxon>
        <taxon>eudicotyledons</taxon>
        <taxon>Gunneridae</taxon>
        <taxon>Pentapetalae</taxon>
        <taxon>rosids</taxon>
        <taxon>malvids</taxon>
        <taxon>Malvales</taxon>
        <taxon>Malvaceae</taxon>
        <taxon>Grewioideae</taxon>
        <taxon>Apeibeae</taxon>
        <taxon>Corchorus</taxon>
    </lineage>
</organism>
<evidence type="ECO:0000313" key="2">
    <source>
        <dbReference type="Proteomes" id="UP000187203"/>
    </source>
</evidence>
<reference evidence="2" key="1">
    <citation type="submission" date="2013-09" db="EMBL/GenBank/DDBJ databases">
        <title>Corchorus olitorius genome sequencing.</title>
        <authorList>
            <person name="Alam M."/>
            <person name="Haque M.S."/>
            <person name="Islam M.S."/>
            <person name="Emdad E.M."/>
            <person name="Islam M.M."/>
            <person name="Ahmed B."/>
            <person name="Halim A."/>
            <person name="Hossen Q.M.M."/>
            <person name="Hossain M.Z."/>
            <person name="Ahmed R."/>
            <person name="Khan M.M."/>
            <person name="Islam R."/>
            <person name="Rashid M.M."/>
            <person name="Khan S.A."/>
            <person name="Rahman M.S."/>
            <person name="Alam M."/>
            <person name="Yahiya A.S."/>
            <person name="Khan M.S."/>
            <person name="Azam M.S."/>
            <person name="Haque T."/>
            <person name="Lashkar M.Z.H."/>
            <person name="Akhand A.I."/>
            <person name="Morshed G."/>
            <person name="Roy S."/>
            <person name="Uddin K.S."/>
            <person name="Rabeya T."/>
            <person name="Hossain A.S."/>
            <person name="Chowdhury A."/>
            <person name="Snigdha A.R."/>
            <person name="Mortoza M.S."/>
            <person name="Matin S.A."/>
            <person name="Hoque S.M.E."/>
            <person name="Islam M.K."/>
            <person name="Roy D.K."/>
            <person name="Haider R."/>
            <person name="Moosa M.M."/>
            <person name="Elias S.M."/>
            <person name="Hasan A.M."/>
            <person name="Jahan S."/>
            <person name="Shafiuddin M."/>
            <person name="Mahmood N."/>
            <person name="Shommy N.S."/>
        </authorList>
    </citation>
    <scope>NUCLEOTIDE SEQUENCE [LARGE SCALE GENOMIC DNA]</scope>
    <source>
        <strain evidence="2">cv. O-4</strain>
    </source>
</reference>
<dbReference type="EMBL" id="AWUE01015024">
    <property type="protein sequence ID" value="OMO99909.1"/>
    <property type="molecule type" value="Genomic_DNA"/>
</dbReference>